<protein>
    <submittedName>
        <fullName evidence="1">Ccdc15 protein</fullName>
    </submittedName>
</protein>
<dbReference type="AlphaFoldDB" id="A0AAU9ZUU3"/>
<dbReference type="PANTHER" id="PTHR14817:SF2">
    <property type="entry name" value="COILED-COIL DOMAIN-CONTAINING PROTEIN 15"/>
    <property type="match status" value="1"/>
</dbReference>
<dbReference type="GO" id="GO:0005813">
    <property type="term" value="C:centrosome"/>
    <property type="evidence" value="ECO:0007669"/>
    <property type="project" value="TreeGrafter"/>
</dbReference>
<name>A0AAU9ZUU3_PHORO</name>
<organism evidence="1 2">
    <name type="scientific">Phodopus roborovskii</name>
    <name type="common">Roborovski's desert hamster</name>
    <name type="synonym">Cricetulus roborovskii</name>
    <dbReference type="NCBI Taxonomy" id="109678"/>
    <lineage>
        <taxon>Eukaryota</taxon>
        <taxon>Metazoa</taxon>
        <taxon>Chordata</taxon>
        <taxon>Craniata</taxon>
        <taxon>Vertebrata</taxon>
        <taxon>Euteleostomi</taxon>
        <taxon>Mammalia</taxon>
        <taxon>Eutheria</taxon>
        <taxon>Euarchontoglires</taxon>
        <taxon>Glires</taxon>
        <taxon>Rodentia</taxon>
        <taxon>Myomorpha</taxon>
        <taxon>Muroidea</taxon>
        <taxon>Cricetidae</taxon>
        <taxon>Cricetinae</taxon>
        <taxon>Phodopus</taxon>
    </lineage>
</organism>
<reference evidence="1" key="1">
    <citation type="submission" date="2022-06" db="EMBL/GenBank/DDBJ databases">
        <authorList>
            <person name="Andreotti S."/>
            <person name="Wyler E."/>
        </authorList>
    </citation>
    <scope>NUCLEOTIDE SEQUENCE</scope>
</reference>
<keyword evidence="2" id="KW-1185">Reference proteome</keyword>
<comment type="caution">
    <text evidence="1">The sequence shown here is derived from an EMBL/GenBank/DDBJ whole genome shotgun (WGS) entry which is preliminary data.</text>
</comment>
<gene>
    <name evidence="1" type="primary">Ccdc15</name>
    <name evidence="1" type="ORF">PHOROB_LOCUS11925</name>
</gene>
<dbReference type="Proteomes" id="UP001152836">
    <property type="component" value="Unassembled WGS sequence"/>
</dbReference>
<evidence type="ECO:0000313" key="2">
    <source>
        <dbReference type="Proteomes" id="UP001152836"/>
    </source>
</evidence>
<evidence type="ECO:0000313" key="1">
    <source>
        <dbReference type="EMBL" id="CAH6860827.1"/>
    </source>
</evidence>
<sequence>MPGGMAPLKKPRNPTKLPLALNPTKSKDVLAVLAERNQAIVPVGAWVEPASRNCSEIPAHTSAYMIEEEIKEQQRRKQESLKHFQRQVKHRVNQQVKLRKKQQLQKSCKAAEKEGAIAMQCSNSAHLTPKRTSVSPSNSNTAMGSCMLPSSQVLGVATEEDGEENQNRLFEQQAQAVSTGTFHFIFVKFPSGVNILNFTCVYVWCICMYGCVCTCMDLRLASIVFPSCLLRRGLSLSLVPHSLSLPLICWDLYINHQLTWLFSGFWGSELQSSQLHSKLFTCGAIFPVPTSLFYCHSPPPRD</sequence>
<proteinExistence type="predicted"/>
<dbReference type="EMBL" id="CALSGD010001501">
    <property type="protein sequence ID" value="CAH6860827.1"/>
    <property type="molecule type" value="Genomic_DNA"/>
</dbReference>
<accession>A0AAU9ZUU3</accession>
<dbReference type="PANTHER" id="PTHR14817">
    <property type="entry name" value="COILED-COIL DOMAIN-CONTAINING PROTEIN 15"/>
    <property type="match status" value="1"/>
</dbReference>
<dbReference type="InterPro" id="IPR037693">
    <property type="entry name" value="CCDC15"/>
</dbReference>